<gene>
    <name evidence="8" type="primary">SNF7</name>
    <name evidence="8" type="ORF">AWJ20_4732</name>
</gene>
<keyword evidence="6" id="KW-0175">Coiled coil</keyword>
<evidence type="ECO:0000313" key="8">
    <source>
        <dbReference type="EMBL" id="ANB13785.1"/>
    </source>
</evidence>
<feature type="compositionally biased region" description="Acidic residues" evidence="7">
    <location>
        <begin position="192"/>
        <end position="201"/>
    </location>
</feature>
<evidence type="ECO:0000256" key="1">
    <source>
        <dbReference type="ARBA" id="ARBA00004177"/>
    </source>
</evidence>
<dbReference type="GO" id="GO:0000815">
    <property type="term" value="C:ESCRT III complex"/>
    <property type="evidence" value="ECO:0007669"/>
    <property type="project" value="TreeGrafter"/>
</dbReference>
<dbReference type="AlphaFoldDB" id="A0A167E8X3"/>
<evidence type="ECO:0000256" key="7">
    <source>
        <dbReference type="SAM" id="MobiDB-lite"/>
    </source>
</evidence>
<dbReference type="Pfam" id="PF03357">
    <property type="entry name" value="Snf7"/>
    <property type="match status" value="1"/>
</dbReference>
<dbReference type="Proteomes" id="UP000189580">
    <property type="component" value="Chromosome d"/>
</dbReference>
<dbReference type="Gene3D" id="6.10.250.1710">
    <property type="match status" value="1"/>
</dbReference>
<evidence type="ECO:0000256" key="6">
    <source>
        <dbReference type="SAM" id="Coils"/>
    </source>
</evidence>
<feature type="coiled-coil region" evidence="6">
    <location>
        <begin position="12"/>
        <end position="99"/>
    </location>
</feature>
<sequence>MWGYLFGSGAKKDQAKNSIISLREQIDTLSKREKHFQKQIEELEATARKNVTTNKAAARTALKRKKEREADLDKTQAQIDSLQQQLHAIENAKLNYETMKIMSQGAQAMKHIHGNMNIDKVDATMDDIRDQVALGEEISDAISRPLGQEVDEDDLNEELEALEQEALDAKMVNAGKAPVHNLPTQQLHEPEPAVEEDDEEEELRKLQAEMAL</sequence>
<dbReference type="InterPro" id="IPR005024">
    <property type="entry name" value="Snf7_fam"/>
</dbReference>
<evidence type="ECO:0000256" key="2">
    <source>
        <dbReference type="ARBA" id="ARBA00006190"/>
    </source>
</evidence>
<evidence type="ECO:0000256" key="3">
    <source>
        <dbReference type="ARBA" id="ARBA00022753"/>
    </source>
</evidence>
<keyword evidence="9" id="KW-1185">Reference proteome</keyword>
<accession>A0A167E8X3</accession>
<feature type="region of interest" description="Disordered" evidence="7">
    <location>
        <begin position="180"/>
        <end position="212"/>
    </location>
</feature>
<name>A0A167E8X3_9ASCO</name>
<evidence type="ECO:0000256" key="5">
    <source>
        <dbReference type="ARBA" id="ARBA00042586"/>
    </source>
</evidence>
<dbReference type="GO" id="GO:0006900">
    <property type="term" value="P:vesicle budding from membrane"/>
    <property type="evidence" value="ECO:0007669"/>
    <property type="project" value="TreeGrafter"/>
</dbReference>
<dbReference type="Gene3D" id="1.10.287.1060">
    <property type="entry name" value="ESAT-6-like"/>
    <property type="match status" value="1"/>
</dbReference>
<dbReference type="GO" id="GO:0043328">
    <property type="term" value="P:protein transport to vacuole involved in ubiquitin-dependent protein catabolic process via the multivesicular body sorting pathway"/>
    <property type="evidence" value="ECO:0007669"/>
    <property type="project" value="EnsemblFungi"/>
</dbReference>
<dbReference type="KEGG" id="slb:AWJ20_4732"/>
<evidence type="ECO:0000313" key="9">
    <source>
        <dbReference type="Proteomes" id="UP000189580"/>
    </source>
</evidence>
<dbReference type="PANTHER" id="PTHR22761">
    <property type="entry name" value="CHARGED MULTIVESICULAR BODY PROTEIN"/>
    <property type="match status" value="1"/>
</dbReference>
<dbReference type="PANTHER" id="PTHR22761:SF10">
    <property type="entry name" value="GH13992P"/>
    <property type="match status" value="1"/>
</dbReference>
<feature type="compositionally biased region" description="Basic and acidic residues" evidence="7">
    <location>
        <begin position="202"/>
        <end position="212"/>
    </location>
</feature>
<protein>
    <recommendedName>
        <fullName evidence="4">Vacuolar-sorting protein SNF7</fullName>
    </recommendedName>
    <alternativeName>
        <fullName evidence="5">Vacuolar protein-sorting-associated protein 32</fullName>
    </alternativeName>
</protein>
<evidence type="ECO:0000256" key="4">
    <source>
        <dbReference type="ARBA" id="ARBA00040017"/>
    </source>
</evidence>
<comment type="similarity">
    <text evidence="2">Belongs to the SNF7 family.</text>
</comment>
<dbReference type="GO" id="GO:0009898">
    <property type="term" value="C:cytoplasmic side of plasma membrane"/>
    <property type="evidence" value="ECO:0007669"/>
    <property type="project" value="TreeGrafter"/>
</dbReference>
<dbReference type="RefSeq" id="XP_018736262.1">
    <property type="nucleotide sequence ID" value="XM_018881822.1"/>
</dbReference>
<dbReference type="GO" id="GO:0005771">
    <property type="term" value="C:multivesicular body"/>
    <property type="evidence" value="ECO:0007669"/>
    <property type="project" value="TreeGrafter"/>
</dbReference>
<dbReference type="EMBL" id="CP014502">
    <property type="protein sequence ID" value="ANB13785.1"/>
    <property type="molecule type" value="Genomic_DNA"/>
</dbReference>
<keyword evidence="3" id="KW-0967">Endosome</keyword>
<organism evidence="8 9">
    <name type="scientific">Sugiyamaella lignohabitans</name>
    <dbReference type="NCBI Taxonomy" id="796027"/>
    <lineage>
        <taxon>Eukaryota</taxon>
        <taxon>Fungi</taxon>
        <taxon>Dikarya</taxon>
        <taxon>Ascomycota</taxon>
        <taxon>Saccharomycotina</taxon>
        <taxon>Dipodascomycetes</taxon>
        <taxon>Dipodascales</taxon>
        <taxon>Trichomonascaceae</taxon>
        <taxon>Sugiyamaella</taxon>
    </lineage>
</organism>
<dbReference type="GeneID" id="30036896"/>
<reference evidence="8 9" key="1">
    <citation type="submission" date="2016-02" db="EMBL/GenBank/DDBJ databases">
        <title>Complete genome sequence and transcriptome regulation of the pentose utilising yeast Sugiyamaella lignohabitans.</title>
        <authorList>
            <person name="Bellasio M."/>
            <person name="Peymann A."/>
            <person name="Valli M."/>
            <person name="Sipitzky M."/>
            <person name="Graf A."/>
            <person name="Sauer M."/>
            <person name="Marx H."/>
            <person name="Mattanovich D."/>
        </authorList>
    </citation>
    <scope>NUCLEOTIDE SEQUENCE [LARGE SCALE GENOMIC DNA]</scope>
    <source>
        <strain evidence="8 9">CBS 10342</strain>
    </source>
</reference>
<comment type="subcellular location">
    <subcellularLocation>
        <location evidence="1">Endosome</location>
    </subcellularLocation>
</comment>
<dbReference type="OrthoDB" id="5592979at2759"/>
<proteinExistence type="inferred from homology"/>